<keyword evidence="1 5" id="KW-0963">Cytoplasm</keyword>
<accession>A0A3P7N9T6</accession>
<dbReference type="AlphaFoldDB" id="A0A3P7N9T6"/>
<dbReference type="OrthoDB" id="540004at2759"/>
<reference evidence="7 8" key="1">
    <citation type="submission" date="2018-11" db="EMBL/GenBank/DDBJ databases">
        <authorList>
            <consortium name="Pathogen Informatics"/>
        </authorList>
    </citation>
    <scope>NUCLEOTIDE SEQUENCE [LARGE SCALE GENOMIC DNA]</scope>
</reference>
<name>A0A3P7N9T6_THECL</name>
<keyword evidence="3 5" id="KW-0808">Transferase</keyword>
<dbReference type="InterPro" id="IPR026635">
    <property type="entry name" value="Efm4/METTL10"/>
</dbReference>
<comment type="similarity">
    <text evidence="5">Belongs to the class I-like SAM-binding methyltransferase superfamily. EFM4 family.</text>
</comment>
<dbReference type="Gene3D" id="3.40.50.150">
    <property type="entry name" value="Vaccinia Virus protein VP39"/>
    <property type="match status" value="1"/>
</dbReference>
<dbReference type="InterPro" id="IPR025714">
    <property type="entry name" value="Methyltranfer_dom"/>
</dbReference>
<keyword evidence="4 5" id="KW-0949">S-adenosyl-L-methionine</keyword>
<evidence type="ECO:0000256" key="4">
    <source>
        <dbReference type="ARBA" id="ARBA00022691"/>
    </source>
</evidence>
<comment type="function">
    <text evidence="5">S-adenosyl-L-methionine-dependent protein-lysine N-methyltransferase that methylates elongation factor 1-alpha.</text>
</comment>
<dbReference type="EC" id="2.1.1.-" evidence="5"/>
<dbReference type="EMBL" id="UYYF01004347">
    <property type="protein sequence ID" value="VDN02826.1"/>
    <property type="molecule type" value="Genomic_DNA"/>
</dbReference>
<dbReference type="GO" id="GO:0016279">
    <property type="term" value="F:protein-lysine N-methyltransferase activity"/>
    <property type="evidence" value="ECO:0007669"/>
    <property type="project" value="UniProtKB-UniRule"/>
</dbReference>
<dbReference type="CDD" id="cd02440">
    <property type="entry name" value="AdoMet_MTases"/>
    <property type="match status" value="1"/>
</dbReference>
<dbReference type="SUPFAM" id="SSF53335">
    <property type="entry name" value="S-adenosyl-L-methionine-dependent methyltransferases"/>
    <property type="match status" value="1"/>
</dbReference>
<dbReference type="GO" id="GO:0005737">
    <property type="term" value="C:cytoplasm"/>
    <property type="evidence" value="ECO:0007669"/>
    <property type="project" value="UniProtKB-SubCell"/>
</dbReference>
<organism evidence="7 8">
    <name type="scientific">Thelazia callipaeda</name>
    <name type="common">Oriental eyeworm</name>
    <name type="synonym">Parasitic nematode</name>
    <dbReference type="NCBI Taxonomy" id="103827"/>
    <lineage>
        <taxon>Eukaryota</taxon>
        <taxon>Metazoa</taxon>
        <taxon>Ecdysozoa</taxon>
        <taxon>Nematoda</taxon>
        <taxon>Chromadorea</taxon>
        <taxon>Rhabditida</taxon>
        <taxon>Spirurina</taxon>
        <taxon>Spiruromorpha</taxon>
        <taxon>Thelazioidea</taxon>
        <taxon>Thelaziidae</taxon>
        <taxon>Thelazia</taxon>
    </lineage>
</organism>
<feature type="domain" description="Methyltransferase" evidence="6">
    <location>
        <begin position="48"/>
        <end position="188"/>
    </location>
</feature>
<evidence type="ECO:0000256" key="5">
    <source>
        <dbReference type="HAMAP-Rule" id="MF_03188"/>
    </source>
</evidence>
<evidence type="ECO:0000313" key="7">
    <source>
        <dbReference type="EMBL" id="VDN02826.1"/>
    </source>
</evidence>
<keyword evidence="2 5" id="KW-0489">Methyltransferase</keyword>
<dbReference type="PANTHER" id="PTHR12843:SF5">
    <property type="entry name" value="EEF1A LYSINE METHYLTRANSFERASE 2"/>
    <property type="match status" value="1"/>
</dbReference>
<dbReference type="PANTHER" id="PTHR12843">
    <property type="entry name" value="PROTEIN-LYSINE N-METHYLTRANSFERASE METTL10"/>
    <property type="match status" value="1"/>
</dbReference>
<evidence type="ECO:0000256" key="1">
    <source>
        <dbReference type="ARBA" id="ARBA00022490"/>
    </source>
</evidence>
<comment type="subcellular location">
    <subcellularLocation>
        <location evidence="5">Cytoplasm</location>
    </subcellularLocation>
</comment>
<sequence>MKYCSWIGHYKKELKNFEEFGDDGEIWFGRVTENRLVNYITHDKALSRSSRIIDFGCGNGSLLRALQQKGYYHLSGVDYSEEAILLAKKLAEVKCAEHSDRHINFQVVDLLDESISLGVFNAIVDKGTWDALSLSVDYNCRLKKYKANICKTLDEHGVFIICSCNYTKDELERQFSNKQLKILEEVPCENAIKFGGQKGSATTTLVFQKMPF</sequence>
<evidence type="ECO:0000313" key="8">
    <source>
        <dbReference type="Proteomes" id="UP000276776"/>
    </source>
</evidence>
<gene>
    <name evidence="7" type="ORF">TCLT_LOCUS5566</name>
</gene>
<protein>
    <recommendedName>
        <fullName evidence="5">Protein-lysine N-methyltransferase TCLT_LOCUS5566</fullName>
        <ecNumber evidence="5">2.1.1.-</ecNumber>
    </recommendedName>
</protein>
<evidence type="ECO:0000256" key="3">
    <source>
        <dbReference type="ARBA" id="ARBA00022679"/>
    </source>
</evidence>
<proteinExistence type="inferred from homology"/>
<dbReference type="STRING" id="103827.A0A3P7N9T6"/>
<dbReference type="HAMAP" id="MF_03188">
    <property type="entry name" value="Methyltr_EFM4"/>
    <property type="match status" value="1"/>
</dbReference>
<dbReference type="Pfam" id="PF13847">
    <property type="entry name" value="Methyltransf_31"/>
    <property type="match status" value="1"/>
</dbReference>
<dbReference type="InterPro" id="IPR029063">
    <property type="entry name" value="SAM-dependent_MTases_sf"/>
</dbReference>
<dbReference type="Proteomes" id="UP000276776">
    <property type="component" value="Unassembled WGS sequence"/>
</dbReference>
<evidence type="ECO:0000256" key="2">
    <source>
        <dbReference type="ARBA" id="ARBA00022603"/>
    </source>
</evidence>
<keyword evidence="8" id="KW-1185">Reference proteome</keyword>
<evidence type="ECO:0000259" key="6">
    <source>
        <dbReference type="Pfam" id="PF13847"/>
    </source>
</evidence>
<dbReference type="GO" id="GO:0032259">
    <property type="term" value="P:methylation"/>
    <property type="evidence" value="ECO:0007669"/>
    <property type="project" value="UniProtKB-KW"/>
</dbReference>